<organism evidence="2 3">
    <name type="scientific">Bimuria novae-zelandiae CBS 107.79</name>
    <dbReference type="NCBI Taxonomy" id="1447943"/>
    <lineage>
        <taxon>Eukaryota</taxon>
        <taxon>Fungi</taxon>
        <taxon>Dikarya</taxon>
        <taxon>Ascomycota</taxon>
        <taxon>Pezizomycotina</taxon>
        <taxon>Dothideomycetes</taxon>
        <taxon>Pleosporomycetidae</taxon>
        <taxon>Pleosporales</taxon>
        <taxon>Massarineae</taxon>
        <taxon>Didymosphaeriaceae</taxon>
        <taxon>Bimuria</taxon>
    </lineage>
</organism>
<proteinExistence type="predicted"/>
<evidence type="ECO:0000313" key="3">
    <source>
        <dbReference type="Proteomes" id="UP000800036"/>
    </source>
</evidence>
<feature type="compositionally biased region" description="Polar residues" evidence="1">
    <location>
        <begin position="347"/>
        <end position="359"/>
    </location>
</feature>
<keyword evidence="3" id="KW-1185">Reference proteome</keyword>
<dbReference type="AlphaFoldDB" id="A0A6A5VDU1"/>
<reference evidence="2" key="1">
    <citation type="journal article" date="2020" name="Stud. Mycol.">
        <title>101 Dothideomycetes genomes: a test case for predicting lifestyles and emergence of pathogens.</title>
        <authorList>
            <person name="Haridas S."/>
            <person name="Albert R."/>
            <person name="Binder M."/>
            <person name="Bloem J."/>
            <person name="Labutti K."/>
            <person name="Salamov A."/>
            <person name="Andreopoulos B."/>
            <person name="Baker S."/>
            <person name="Barry K."/>
            <person name="Bills G."/>
            <person name="Bluhm B."/>
            <person name="Cannon C."/>
            <person name="Castanera R."/>
            <person name="Culley D."/>
            <person name="Daum C."/>
            <person name="Ezra D."/>
            <person name="Gonzalez J."/>
            <person name="Henrissat B."/>
            <person name="Kuo A."/>
            <person name="Liang C."/>
            <person name="Lipzen A."/>
            <person name="Lutzoni F."/>
            <person name="Magnuson J."/>
            <person name="Mondo S."/>
            <person name="Nolan M."/>
            <person name="Ohm R."/>
            <person name="Pangilinan J."/>
            <person name="Park H.-J."/>
            <person name="Ramirez L."/>
            <person name="Alfaro M."/>
            <person name="Sun H."/>
            <person name="Tritt A."/>
            <person name="Yoshinaga Y."/>
            <person name="Zwiers L.-H."/>
            <person name="Turgeon B."/>
            <person name="Goodwin S."/>
            <person name="Spatafora J."/>
            <person name="Crous P."/>
            <person name="Grigoriev I."/>
        </authorList>
    </citation>
    <scope>NUCLEOTIDE SEQUENCE</scope>
    <source>
        <strain evidence="2">CBS 107.79</strain>
    </source>
</reference>
<name>A0A6A5VDU1_9PLEO</name>
<protein>
    <submittedName>
        <fullName evidence="2">Uncharacterized protein</fullName>
    </submittedName>
</protein>
<feature type="region of interest" description="Disordered" evidence="1">
    <location>
        <begin position="109"/>
        <end position="276"/>
    </location>
</feature>
<feature type="region of interest" description="Disordered" evidence="1">
    <location>
        <begin position="331"/>
        <end position="365"/>
    </location>
</feature>
<evidence type="ECO:0000256" key="1">
    <source>
        <dbReference type="SAM" id="MobiDB-lite"/>
    </source>
</evidence>
<dbReference type="OrthoDB" id="3790550at2759"/>
<feature type="compositionally biased region" description="Basic and acidic residues" evidence="1">
    <location>
        <begin position="147"/>
        <end position="156"/>
    </location>
</feature>
<accession>A0A6A5VDU1</accession>
<gene>
    <name evidence="2" type="ORF">BU23DRAFT_81244</name>
</gene>
<sequence length="678" mass="74052">MASSSCGCFHQVSHHWKMAYVRPYHRAAMCSRTHSSCRAAHLVVSASFILIFKMGSSILPNFQHTYLAVTFPHSLVCRTSHTSCSNPFYSLLFNPMELPEHFESVLRRGREARARRRRSPSPVLVTEEEVAPDQYPTFTRPISPELNESKRYTTERPKKKHANPWLFRRDSNSTESGDDCDQPLTRQLSRKASRKASAVLSMFTPQRTRSDASNGPGKESSEESTPPSPLAQKKQGVTVERRRSSFQKIRDIIAGKRKDSANSEKAILPTPPLDDDDRAMGLFEKPSPPKVFEPTATDSELLCMTGALSASSTGANSSSGIENDVDAHSRVQEAGNSCRDPSHDSESAGTSSFPVTNPHTPTPEADIDARMIDEPIGVVNASDDGPSSPKHKRSRHHRRYTLPNFTSIRPGKGMRNSTKKKLVKRMPASSSAASFNIRRALTARYVSPATPAPNPTSADEIGVIPLSSVAPISHITLPTFTDYSPTTNSSTVALQTTSYPHTPSKSPFDDGLASPQIDPTTVSIRSGAPSGSPFALPSPFMDPSDAQQVQTSSVSVSAIAPFLATPAPTEWPSCVLRRSVDDDRQSTTATIVTIVDTESTHEDLRLRRSESLLNALREAAAAVVVDPRSNEDRSDMTALRELEALDGVSFASTVVRWSEECSEDGCEGCTSRGRSRDR</sequence>
<dbReference type="EMBL" id="ML976671">
    <property type="protein sequence ID" value="KAF1975281.1"/>
    <property type="molecule type" value="Genomic_DNA"/>
</dbReference>
<dbReference type="Proteomes" id="UP000800036">
    <property type="component" value="Unassembled WGS sequence"/>
</dbReference>
<feature type="compositionally biased region" description="Polar residues" evidence="1">
    <location>
        <begin position="203"/>
        <end position="213"/>
    </location>
</feature>
<evidence type="ECO:0000313" key="2">
    <source>
        <dbReference type="EMBL" id="KAF1975281.1"/>
    </source>
</evidence>
<feature type="compositionally biased region" description="Basic and acidic residues" evidence="1">
    <location>
        <begin position="239"/>
        <end position="262"/>
    </location>
</feature>